<dbReference type="PANTHER" id="PTHR22946">
    <property type="entry name" value="DIENELACTONE HYDROLASE DOMAIN-CONTAINING PROTEIN-RELATED"/>
    <property type="match status" value="1"/>
</dbReference>
<dbReference type="GO" id="GO:0016787">
    <property type="term" value="F:hydrolase activity"/>
    <property type="evidence" value="ECO:0007669"/>
    <property type="project" value="UniProtKB-KW"/>
</dbReference>
<dbReference type="eggNOG" id="COG1073">
    <property type="taxonomic scope" value="Bacteria"/>
</dbReference>
<organism evidence="3 4">
    <name type="scientific">Salinisphaera shabanensis E1L3A</name>
    <dbReference type="NCBI Taxonomy" id="1033802"/>
    <lineage>
        <taxon>Bacteria</taxon>
        <taxon>Pseudomonadati</taxon>
        <taxon>Pseudomonadota</taxon>
        <taxon>Gammaproteobacteria</taxon>
        <taxon>Salinisphaerales</taxon>
        <taxon>Salinisphaeraceae</taxon>
        <taxon>Salinisphaera</taxon>
    </lineage>
</organism>
<evidence type="ECO:0000313" key="3">
    <source>
        <dbReference type="EMBL" id="ERJ18162.1"/>
    </source>
</evidence>
<evidence type="ECO:0000313" key="4">
    <source>
        <dbReference type="Proteomes" id="UP000006242"/>
    </source>
</evidence>
<dbReference type="SUPFAM" id="SSF53474">
    <property type="entry name" value="alpha/beta-Hydrolases"/>
    <property type="match status" value="1"/>
</dbReference>
<feature type="signal peptide" evidence="2">
    <location>
        <begin position="1"/>
        <end position="24"/>
    </location>
</feature>
<keyword evidence="2" id="KW-0732">Signal</keyword>
<dbReference type="RefSeq" id="WP_021031800.1">
    <property type="nucleotide sequence ID" value="NZ_AFNV02000022.1"/>
</dbReference>
<feature type="compositionally biased region" description="Low complexity" evidence="1">
    <location>
        <begin position="38"/>
        <end position="55"/>
    </location>
</feature>
<feature type="region of interest" description="Disordered" evidence="1">
    <location>
        <begin position="37"/>
        <end position="61"/>
    </location>
</feature>
<gene>
    <name evidence="3" type="ORF">SSPSH_002939</name>
</gene>
<protein>
    <submittedName>
        <fullName evidence="3">Alpha/beta hydrolase protein</fullName>
    </submittedName>
</protein>
<keyword evidence="3" id="KW-0378">Hydrolase</keyword>
<dbReference type="STRING" id="1033802.SSPSH_002939"/>
<evidence type="ECO:0000256" key="2">
    <source>
        <dbReference type="SAM" id="SignalP"/>
    </source>
</evidence>
<dbReference type="Proteomes" id="UP000006242">
    <property type="component" value="Unassembled WGS sequence"/>
</dbReference>
<accession>U2EII9</accession>
<dbReference type="EMBL" id="AFNV02000022">
    <property type="protein sequence ID" value="ERJ18162.1"/>
    <property type="molecule type" value="Genomic_DNA"/>
</dbReference>
<name>U2EII9_9GAMM</name>
<dbReference type="Gene3D" id="3.40.50.1820">
    <property type="entry name" value="alpha/beta hydrolase"/>
    <property type="match status" value="1"/>
</dbReference>
<dbReference type="InterPro" id="IPR050261">
    <property type="entry name" value="FrsA_esterase"/>
</dbReference>
<keyword evidence="4" id="KW-1185">Reference proteome</keyword>
<reference evidence="3 4" key="2">
    <citation type="journal article" date="2013" name="PLoS ONE">
        <title>INDIGO - INtegrated Data Warehouse of MIcrobial GenOmes with Examples from the Red Sea Extremophiles.</title>
        <authorList>
            <person name="Alam I."/>
            <person name="Antunes A."/>
            <person name="Kamau A.A."/>
            <person name="Ba Alawi W."/>
            <person name="Kalkatawi M."/>
            <person name="Stingl U."/>
            <person name="Bajic V.B."/>
        </authorList>
    </citation>
    <scope>NUCLEOTIDE SEQUENCE [LARGE SCALE GENOMIC DNA]</scope>
    <source>
        <strain evidence="3 4">E1L3A</strain>
    </source>
</reference>
<dbReference type="OrthoDB" id="569821at2"/>
<dbReference type="InterPro" id="IPR029058">
    <property type="entry name" value="AB_hydrolase_fold"/>
</dbReference>
<sequence length="571" mass="60625">MQTGSSYRSLRLIGALLIATCLSAGCSDNDNVELDTRAGSNSTGASGENGSSSGGDTVDTSELDTRCDEAVYPSAEWTACEAENYARVLEAPAEELASPAFLARLTTQSQANFLDYVARGTADPSWLLAASPALVNLLDTLEVQDLDANALDDLFAAAQDDPSQVLSVSANSPLTPLCAAWALPCVGDPFRYPDVAGADGDAFYTQQAQVEPVVFYDRGCARLSGRVWRPAGAGDNARLPGIVIDNGSLQASETLYWWAAQLLVRNGYVVMTFDPRGQGRSDMQTPGGEQGSNANISVFWTGLVDAIDFFRSTPTTPYPHNQSCAGSYPTHVADSNPFFASIDANRLGIAGHSAGAAGVSVVQGYDTPASGPWPGQLDASNPVDVVVAWDDLTQPGGETENTNGGTNPDANVPDFGARVPALDMVSEYGLTPTPFTEPPDAEAHKIAYDAWRAADLPVYTITIGGSSHYEWSLLPAFPATSWCPAIKDGACDDTNGWGNIMAQHYTLAWFDRWLKQPGEPGYATADTRLLDDDGPHGRVKMSFRYHSARSFPTRAGADVNCEDIRAGCDAS</sequence>
<dbReference type="AlphaFoldDB" id="U2EII9"/>
<reference evidence="3 4" key="1">
    <citation type="journal article" date="2011" name="J. Bacteriol.">
        <title>Genome sequence of Salinisphaera shabanensis, a gammaproteobacterium from the harsh, variable environment of the brine-seawater interface of the Shaban Deep in the Red Sea.</title>
        <authorList>
            <person name="Antunes A."/>
            <person name="Alam I."/>
            <person name="Bajic V.B."/>
            <person name="Stingl U."/>
        </authorList>
    </citation>
    <scope>NUCLEOTIDE SEQUENCE [LARGE SCALE GENOMIC DNA]</scope>
    <source>
        <strain evidence="3 4">E1L3A</strain>
    </source>
</reference>
<feature type="chain" id="PRO_5004625829" evidence="2">
    <location>
        <begin position="25"/>
        <end position="571"/>
    </location>
</feature>
<comment type="caution">
    <text evidence="3">The sequence shown here is derived from an EMBL/GenBank/DDBJ whole genome shotgun (WGS) entry which is preliminary data.</text>
</comment>
<evidence type="ECO:0000256" key="1">
    <source>
        <dbReference type="SAM" id="MobiDB-lite"/>
    </source>
</evidence>
<proteinExistence type="predicted"/>